<dbReference type="EC" id="3.6.5.2" evidence="3"/>
<dbReference type="OrthoDB" id="6116485at2759"/>
<name>X6LLZ1_RETFI</name>
<keyword evidence="9" id="KW-1185">Reference proteome</keyword>
<dbReference type="Pfam" id="PF00071">
    <property type="entry name" value="Ras"/>
    <property type="match status" value="1"/>
</dbReference>
<dbReference type="InterPro" id="IPR001309">
    <property type="entry name" value="Pept_C14_p20"/>
</dbReference>
<dbReference type="InterPro" id="IPR029030">
    <property type="entry name" value="Caspase-like_dom_sf"/>
</dbReference>
<comment type="catalytic activity">
    <reaction evidence="5">
        <text>GTP + H2O = GDP + phosphate + H(+)</text>
        <dbReference type="Rhea" id="RHEA:19669"/>
        <dbReference type="ChEBI" id="CHEBI:15377"/>
        <dbReference type="ChEBI" id="CHEBI:15378"/>
        <dbReference type="ChEBI" id="CHEBI:37565"/>
        <dbReference type="ChEBI" id="CHEBI:43474"/>
        <dbReference type="ChEBI" id="CHEBI:58189"/>
        <dbReference type="EC" id="3.6.5.2"/>
    </reaction>
</comment>
<dbReference type="GO" id="GO:0003925">
    <property type="term" value="F:G protein activity"/>
    <property type="evidence" value="ECO:0007669"/>
    <property type="project" value="UniProtKB-EC"/>
</dbReference>
<keyword evidence="4" id="KW-0378">Hydrolase</keyword>
<dbReference type="Gene3D" id="3.40.50.300">
    <property type="entry name" value="P-loop containing nucleotide triphosphate hydrolases"/>
    <property type="match status" value="1"/>
</dbReference>
<dbReference type="PROSITE" id="PS50208">
    <property type="entry name" value="CASPASE_P20"/>
    <property type="match status" value="1"/>
</dbReference>
<dbReference type="EMBL" id="ASPP01037484">
    <property type="protein sequence ID" value="ETO01755.1"/>
    <property type="molecule type" value="Genomic_DNA"/>
</dbReference>
<organism evidence="8 9">
    <name type="scientific">Reticulomyxa filosa</name>
    <dbReference type="NCBI Taxonomy" id="46433"/>
    <lineage>
        <taxon>Eukaryota</taxon>
        <taxon>Sar</taxon>
        <taxon>Rhizaria</taxon>
        <taxon>Retaria</taxon>
        <taxon>Foraminifera</taxon>
        <taxon>Monothalamids</taxon>
        <taxon>Reticulomyxidae</taxon>
        <taxon>Reticulomyxa</taxon>
    </lineage>
</organism>
<protein>
    <recommendedName>
        <fullName evidence="3">small monomeric GTPase</fullName>
        <ecNumber evidence="3">3.6.5.2</ecNumber>
    </recommendedName>
</protein>
<proteinExistence type="inferred from homology"/>
<evidence type="ECO:0000256" key="3">
    <source>
        <dbReference type="ARBA" id="ARBA00011984"/>
    </source>
</evidence>
<dbReference type="InterPro" id="IPR011600">
    <property type="entry name" value="Pept_C14_caspase"/>
</dbReference>
<dbReference type="Proteomes" id="UP000023152">
    <property type="component" value="Unassembled WGS sequence"/>
</dbReference>
<comment type="similarity">
    <text evidence="1">Belongs to the small GTPase superfamily. Ras family.</text>
</comment>
<dbReference type="SUPFAM" id="SSF52129">
    <property type="entry name" value="Caspase-like"/>
    <property type="match status" value="1"/>
</dbReference>
<dbReference type="GO" id="GO:0006508">
    <property type="term" value="P:proteolysis"/>
    <property type="evidence" value="ECO:0007669"/>
    <property type="project" value="InterPro"/>
</dbReference>
<evidence type="ECO:0000256" key="1">
    <source>
        <dbReference type="ARBA" id="ARBA00008344"/>
    </source>
</evidence>
<evidence type="ECO:0000259" key="7">
    <source>
        <dbReference type="PROSITE" id="PS50208"/>
    </source>
</evidence>
<evidence type="ECO:0000256" key="2">
    <source>
        <dbReference type="ARBA" id="ARBA00010134"/>
    </source>
</evidence>
<sequence length="637" mass="75934">MDNTKEKPYRIVVLGGDLCIIFQKIVTGKSWLIKRFIDDNYEYGEIMRVTYFGESYFTYIQYAESFLLVYAITSDETFRRIQEIYEEIRRVKNKELNRIVIVLAGNQCDLVEQRVVSKEQGQALAEQWTKEGVTTVFFETSGKERINNRECFFEIVRQLRKKREENKDEEDEFEEIVEKPKKRSKWTKWWERTNEKVTKALTKKEENDENDEQKKVDEDVNEKEEKKKWMKWWKDRNEKEKQEMIEKFEQLSRHDFGKWLLNQSEWKYVVKNENIPAICFAIDAYIHFHSDDVLKNQKEEKEEKEEKEVWNAYVIVDERKKLIKLNVVTFEELFRQVHNCLEWKDVQKMINENLKLEFANMKDSIIESDEAVMKEFESKEPIFKIILTPFQQPIILGKTKTIKNALVIMIAISEYDDNSKWKNLKNVKEKDITNFKQLFEQELNYKIVCNPSPKMAKGDVQDFMDQLVIDFKLRKNAYDYDGLIMIICGHGENENMLVASDGKYISIDEMRTSFNCYKMESFKDLPKIFIIDACRGENIPKAHEIVKRGNDTSYGHNDDGFLTIWSTTKGHQVADLSLLSECMKNIITSKYKSGYPFKQMLQEIRTKIRDNKSSEWYCVESQDTTDYDIIFQQRKSV</sequence>
<dbReference type="Pfam" id="PF00656">
    <property type="entry name" value="Peptidase_C14"/>
    <property type="match status" value="1"/>
</dbReference>
<dbReference type="Gene3D" id="3.40.50.1460">
    <property type="match status" value="1"/>
</dbReference>
<dbReference type="InterPro" id="IPR015917">
    <property type="entry name" value="Pept_C14A"/>
</dbReference>
<dbReference type="PROSITE" id="PS51419">
    <property type="entry name" value="RAB"/>
    <property type="match status" value="1"/>
</dbReference>
<dbReference type="PANTHER" id="PTHR45704">
    <property type="entry name" value="RAS-LIKE FAMILY MEMBER 11"/>
    <property type="match status" value="1"/>
</dbReference>
<dbReference type="SUPFAM" id="SSF52540">
    <property type="entry name" value="P-loop containing nucleoside triphosphate hydrolases"/>
    <property type="match status" value="1"/>
</dbReference>
<accession>X6LLZ1</accession>
<dbReference type="AlphaFoldDB" id="X6LLZ1"/>
<dbReference type="PROSITE" id="PS51421">
    <property type="entry name" value="RAS"/>
    <property type="match status" value="1"/>
</dbReference>
<evidence type="ECO:0000256" key="4">
    <source>
        <dbReference type="ARBA" id="ARBA00022801"/>
    </source>
</evidence>
<dbReference type="SMART" id="SM00115">
    <property type="entry name" value="CASc"/>
    <property type="match status" value="1"/>
</dbReference>
<dbReference type="SMART" id="SM00173">
    <property type="entry name" value="RAS"/>
    <property type="match status" value="1"/>
</dbReference>
<comment type="caution">
    <text evidence="8">The sequence shown here is derived from an EMBL/GenBank/DDBJ whole genome shotgun (WGS) entry which is preliminary data.</text>
</comment>
<reference evidence="8 9" key="1">
    <citation type="journal article" date="2013" name="Curr. Biol.">
        <title>The Genome of the Foraminiferan Reticulomyxa filosa.</title>
        <authorList>
            <person name="Glockner G."/>
            <person name="Hulsmann N."/>
            <person name="Schleicher M."/>
            <person name="Noegel A.A."/>
            <person name="Eichinger L."/>
            <person name="Gallinger C."/>
            <person name="Pawlowski J."/>
            <person name="Sierra R."/>
            <person name="Euteneuer U."/>
            <person name="Pillet L."/>
            <person name="Moustafa A."/>
            <person name="Platzer M."/>
            <person name="Groth M."/>
            <person name="Szafranski K."/>
            <person name="Schliwa M."/>
        </authorList>
    </citation>
    <scope>NUCLEOTIDE SEQUENCE [LARGE SCALE GENOMIC DNA]</scope>
</reference>
<dbReference type="InterPro" id="IPR051065">
    <property type="entry name" value="Ras-related_GTPase"/>
</dbReference>
<comment type="similarity">
    <text evidence="2">Belongs to the peptidase C14A family.</text>
</comment>
<evidence type="ECO:0000256" key="6">
    <source>
        <dbReference type="SAM" id="MobiDB-lite"/>
    </source>
</evidence>
<evidence type="ECO:0000313" key="8">
    <source>
        <dbReference type="EMBL" id="ETO01755.1"/>
    </source>
</evidence>
<dbReference type="SMART" id="SM00175">
    <property type="entry name" value="RAB"/>
    <property type="match status" value="1"/>
</dbReference>
<dbReference type="GO" id="GO:0004197">
    <property type="term" value="F:cysteine-type endopeptidase activity"/>
    <property type="evidence" value="ECO:0007669"/>
    <property type="project" value="InterPro"/>
</dbReference>
<gene>
    <name evidence="8" type="ORF">RFI_35683</name>
</gene>
<dbReference type="GO" id="GO:0005525">
    <property type="term" value="F:GTP binding"/>
    <property type="evidence" value="ECO:0007669"/>
    <property type="project" value="InterPro"/>
</dbReference>
<evidence type="ECO:0000313" key="9">
    <source>
        <dbReference type="Proteomes" id="UP000023152"/>
    </source>
</evidence>
<dbReference type="InterPro" id="IPR001806">
    <property type="entry name" value="Small_GTPase"/>
</dbReference>
<feature type="region of interest" description="Disordered" evidence="6">
    <location>
        <begin position="201"/>
        <end position="220"/>
    </location>
</feature>
<evidence type="ECO:0000256" key="5">
    <source>
        <dbReference type="ARBA" id="ARBA00048098"/>
    </source>
</evidence>
<feature type="domain" description="Caspase family p20" evidence="7">
    <location>
        <begin position="464"/>
        <end position="538"/>
    </location>
</feature>
<dbReference type="InterPro" id="IPR027417">
    <property type="entry name" value="P-loop_NTPase"/>
</dbReference>